<dbReference type="Gene3D" id="2.40.30.10">
    <property type="entry name" value="Translation factors"/>
    <property type="match status" value="1"/>
</dbReference>
<dbReference type="GO" id="GO:0005829">
    <property type="term" value="C:cytosol"/>
    <property type="evidence" value="ECO:0007669"/>
    <property type="project" value="TreeGrafter"/>
</dbReference>
<dbReference type="InterPro" id="IPR008254">
    <property type="entry name" value="Flavodoxin/NO_synth"/>
</dbReference>
<evidence type="ECO:0000256" key="4">
    <source>
        <dbReference type="ARBA" id="ARBA00022643"/>
    </source>
</evidence>
<dbReference type="InterPro" id="IPR017938">
    <property type="entry name" value="Riboflavin_synthase-like_b-brl"/>
</dbReference>
<dbReference type="SUPFAM" id="SSF52343">
    <property type="entry name" value="Ferredoxin reductase-like, C-terminal NADP-linked domain"/>
    <property type="match status" value="1"/>
</dbReference>
<dbReference type="OrthoDB" id="1856718at2759"/>
<dbReference type="RefSeq" id="XP_040723911.1">
    <property type="nucleotide sequence ID" value="XM_040867942.1"/>
</dbReference>
<evidence type="ECO:0000256" key="6">
    <source>
        <dbReference type="ARBA" id="ARBA00022857"/>
    </source>
</evidence>
<reference evidence="10 11" key="1">
    <citation type="submission" date="2016-07" db="EMBL/GenBank/DDBJ databases">
        <title>Pervasive Adenine N6-methylation of Active Genes in Fungi.</title>
        <authorList>
            <consortium name="DOE Joint Genome Institute"/>
            <person name="Mondo S.J."/>
            <person name="Dannebaum R.O."/>
            <person name="Kuo R.C."/>
            <person name="Labutti K."/>
            <person name="Haridas S."/>
            <person name="Kuo A."/>
            <person name="Salamov A."/>
            <person name="Ahrendt S.R."/>
            <person name="Lipzen A."/>
            <person name="Sullivan W."/>
            <person name="Andreopoulos W.B."/>
            <person name="Clum A."/>
            <person name="Lindquist E."/>
            <person name="Daum C."/>
            <person name="Ramamoorthy G.K."/>
            <person name="Gryganskyi A."/>
            <person name="Culley D."/>
            <person name="Magnuson J.K."/>
            <person name="James T.Y."/>
            <person name="O'Malley M.A."/>
            <person name="Stajich J.E."/>
            <person name="Spatafora J.W."/>
            <person name="Visel A."/>
            <person name="Grigoriev I.V."/>
        </authorList>
    </citation>
    <scope>NUCLEOTIDE SEQUENCE [LARGE SCALE GENOMIC DNA]</scope>
    <source>
        <strain evidence="10 11">12-1054</strain>
    </source>
</reference>
<dbReference type="Proteomes" id="UP000193685">
    <property type="component" value="Unassembled WGS sequence"/>
</dbReference>
<dbReference type="Pfam" id="PF00175">
    <property type="entry name" value="NAD_binding_1"/>
    <property type="match status" value="1"/>
</dbReference>
<keyword evidence="11" id="KW-1185">Reference proteome</keyword>
<dbReference type="PRINTS" id="PR00369">
    <property type="entry name" value="FLAVODOXIN"/>
</dbReference>
<evidence type="ECO:0000313" key="11">
    <source>
        <dbReference type="Proteomes" id="UP000193685"/>
    </source>
</evidence>
<protein>
    <recommendedName>
        <fullName evidence="12">NADPH-dependent FMN and FAD-containing oxidoreductase</fullName>
    </recommendedName>
</protein>
<dbReference type="InterPro" id="IPR001433">
    <property type="entry name" value="OxRdtase_FAD/NAD-bd"/>
</dbReference>
<proteinExistence type="predicted"/>
<accession>A0A1Y2F6K2</accession>
<dbReference type="SUPFAM" id="SSF63380">
    <property type="entry name" value="Riboflavin synthase domain-like"/>
    <property type="match status" value="1"/>
</dbReference>
<dbReference type="GeneID" id="63784541"/>
<comment type="cofactor">
    <cofactor evidence="2">
        <name>FAD</name>
        <dbReference type="ChEBI" id="CHEBI:57692"/>
    </cofactor>
</comment>
<dbReference type="GO" id="GO:0010181">
    <property type="term" value="F:FMN binding"/>
    <property type="evidence" value="ECO:0007669"/>
    <property type="project" value="InterPro"/>
</dbReference>
<dbReference type="InterPro" id="IPR017927">
    <property type="entry name" value="FAD-bd_FR_type"/>
</dbReference>
<keyword evidence="6" id="KW-0521">NADP</keyword>
<dbReference type="STRING" id="56484.A0A1Y2F6K2"/>
<dbReference type="InterPro" id="IPR001094">
    <property type="entry name" value="Flavdoxin-like"/>
</dbReference>
<evidence type="ECO:0000256" key="7">
    <source>
        <dbReference type="ARBA" id="ARBA00023002"/>
    </source>
</evidence>
<dbReference type="AlphaFoldDB" id="A0A1Y2F6K2"/>
<dbReference type="GO" id="GO:0016491">
    <property type="term" value="F:oxidoreductase activity"/>
    <property type="evidence" value="ECO:0007669"/>
    <property type="project" value="UniProtKB-KW"/>
</dbReference>
<keyword evidence="4" id="KW-0288">FMN</keyword>
<evidence type="ECO:0000256" key="1">
    <source>
        <dbReference type="ARBA" id="ARBA00001917"/>
    </source>
</evidence>
<dbReference type="InterPro" id="IPR023173">
    <property type="entry name" value="NADPH_Cyt_P450_Rdtase_alpha"/>
</dbReference>
<dbReference type="InterPro" id="IPR039261">
    <property type="entry name" value="FNR_nucleotide-bd"/>
</dbReference>
<dbReference type="InterPro" id="IPR003097">
    <property type="entry name" value="CysJ-like_FAD-binding"/>
</dbReference>
<feature type="domain" description="Flavodoxin-like" evidence="8">
    <location>
        <begin position="19"/>
        <end position="166"/>
    </location>
</feature>
<feature type="domain" description="FAD-binding FR-type" evidence="9">
    <location>
        <begin position="203"/>
        <end position="465"/>
    </location>
</feature>
<dbReference type="PROSITE" id="PS50902">
    <property type="entry name" value="FLAVODOXIN_LIKE"/>
    <property type="match status" value="1"/>
</dbReference>
<dbReference type="OMA" id="DSIMGLH"/>
<keyword evidence="5" id="KW-0274">FAD</keyword>
<keyword evidence="7" id="KW-0560">Oxidoreductase</keyword>
<evidence type="ECO:0008006" key="12">
    <source>
        <dbReference type="Google" id="ProtNLM"/>
    </source>
</evidence>
<dbReference type="EMBL" id="MCFI01000015">
    <property type="protein sequence ID" value="ORY79540.1"/>
    <property type="molecule type" value="Genomic_DNA"/>
</dbReference>
<comment type="caution">
    <text evidence="10">The sequence shown here is derived from an EMBL/GenBank/DDBJ whole genome shotgun (WGS) entry which is preliminary data.</text>
</comment>
<evidence type="ECO:0000259" key="8">
    <source>
        <dbReference type="PROSITE" id="PS50902"/>
    </source>
</evidence>
<evidence type="ECO:0000256" key="5">
    <source>
        <dbReference type="ARBA" id="ARBA00022827"/>
    </source>
</evidence>
<keyword evidence="3" id="KW-0285">Flavoprotein</keyword>
<dbReference type="PRINTS" id="PR00371">
    <property type="entry name" value="FPNCR"/>
</dbReference>
<organism evidence="10 11">
    <name type="scientific">Protomyces lactucae-debilis</name>
    <dbReference type="NCBI Taxonomy" id="2754530"/>
    <lineage>
        <taxon>Eukaryota</taxon>
        <taxon>Fungi</taxon>
        <taxon>Dikarya</taxon>
        <taxon>Ascomycota</taxon>
        <taxon>Taphrinomycotina</taxon>
        <taxon>Taphrinomycetes</taxon>
        <taxon>Taphrinales</taxon>
        <taxon>Protomycetaceae</taxon>
        <taxon>Protomyces</taxon>
    </lineage>
</organism>
<evidence type="ECO:0000313" key="10">
    <source>
        <dbReference type="EMBL" id="ORY79540.1"/>
    </source>
</evidence>
<dbReference type="PANTHER" id="PTHR19384:SF10">
    <property type="entry name" value="NADPH-DEPENDENT DIFLAVIN OXIDOREDUCTASE 1"/>
    <property type="match status" value="1"/>
</dbReference>
<dbReference type="Pfam" id="PF00258">
    <property type="entry name" value="Flavodoxin_1"/>
    <property type="match status" value="1"/>
</dbReference>
<dbReference type="Gene3D" id="3.40.50.80">
    <property type="entry name" value="Nucleotide-binding domain of ferredoxin-NADP reductase (FNR) module"/>
    <property type="match status" value="1"/>
</dbReference>
<evidence type="ECO:0000256" key="2">
    <source>
        <dbReference type="ARBA" id="ARBA00001974"/>
    </source>
</evidence>
<dbReference type="GO" id="GO:0050660">
    <property type="term" value="F:flavin adenine dinucleotide binding"/>
    <property type="evidence" value="ECO:0007669"/>
    <property type="project" value="TreeGrafter"/>
</dbReference>
<gene>
    <name evidence="10" type="ORF">BCR37DRAFT_349677</name>
</gene>
<dbReference type="SUPFAM" id="SSF52218">
    <property type="entry name" value="Flavoproteins"/>
    <property type="match status" value="1"/>
</dbReference>
<dbReference type="Pfam" id="PF00667">
    <property type="entry name" value="FAD_binding_1"/>
    <property type="match status" value="1"/>
</dbReference>
<dbReference type="InterPro" id="IPR029039">
    <property type="entry name" value="Flavoprotein-like_sf"/>
</dbReference>
<evidence type="ECO:0000259" key="9">
    <source>
        <dbReference type="PROSITE" id="PS51384"/>
    </source>
</evidence>
<dbReference type="PROSITE" id="PS51384">
    <property type="entry name" value="FAD_FR"/>
    <property type="match status" value="1"/>
</dbReference>
<dbReference type="InterPro" id="IPR001709">
    <property type="entry name" value="Flavoprot_Pyr_Nucl_cyt_Rdtase"/>
</dbReference>
<sequence>MSESESDTEEAENNSPLHVTFFYGSQTGTAADYATSLFQLARRCHAHATLVNLADPDALTQLAEAEFAVFCIATAGTGELPTSMQSFWQVLMRSSLDDSQLLEDCSFAILGLGDTKYPLFNYAAKKLRRRLLKLGGVEAMDPAYADESDPEHGLDTAFGPWKDKLKQIFVDQSATEPLDDMVFLPPVVSITAAEGGVQHYQAQPPVPAHILRNHRFTPQEHWQDIRQLDFSMPACNILSDGPASIEPGDVLCLMPVNQDADVDRFLTLLGWTEASDVALSIEPQLSGLYAHAGHPITLRKLAKYVLPLTGVPRPSLFTGLKHFCTNDDFREKFQEWETLEGKDDYYDYINRSRRTLLEALDDFAFGLEVPWQYALDLFGTMAIREYSIAGATKQDDETWRVECLIALVQYQTRIRQPRTGVASRYIQTLKTGNDVSAFVRKNPMPRPSADEAVLCIGPGTGFAPLRFLLQQQWATPRRTAVLFGCRGQEDDMTRTLSLSVKEDLQHLWVAQSRAGEKTYVQWLMRDDKGVREAVRQLLEDGGRVYLSGSSGKMPEGVKEVICEIMDDAEAVTKLVRAGRWWEETW</sequence>
<name>A0A1Y2F6K2_PROLT</name>
<dbReference type="PANTHER" id="PTHR19384">
    <property type="entry name" value="NITRIC OXIDE SYNTHASE-RELATED"/>
    <property type="match status" value="1"/>
</dbReference>
<comment type="cofactor">
    <cofactor evidence="1">
        <name>FMN</name>
        <dbReference type="ChEBI" id="CHEBI:58210"/>
    </cofactor>
</comment>
<dbReference type="Gene3D" id="1.20.990.10">
    <property type="entry name" value="NADPH-cytochrome p450 Reductase, Chain A, domain 3"/>
    <property type="match status" value="1"/>
</dbReference>
<dbReference type="Gene3D" id="3.40.50.360">
    <property type="match status" value="1"/>
</dbReference>
<evidence type="ECO:0000256" key="3">
    <source>
        <dbReference type="ARBA" id="ARBA00022630"/>
    </source>
</evidence>